<dbReference type="RefSeq" id="WP_203872663.1">
    <property type="nucleotide sequence ID" value="NZ_BOOK01000001.1"/>
</dbReference>
<dbReference type="InterPro" id="IPR002645">
    <property type="entry name" value="STAS_dom"/>
</dbReference>
<evidence type="ECO:0000313" key="5">
    <source>
        <dbReference type="Proteomes" id="UP000634476"/>
    </source>
</evidence>
<sequence>MNLRFNVRARTDRVVVDVAGEIDTETALDLQDFLLTVVEQRGPRLVVKLSQVTFMDFTGIAALLHVRTATRFRGGDLAIIAPSRPIQLLLRAACVDQVFTLLSSDRGAIPAG</sequence>
<accession>A0A8J3SSM6</accession>
<dbReference type="Gene3D" id="3.30.750.24">
    <property type="entry name" value="STAS domain"/>
    <property type="match status" value="1"/>
</dbReference>
<dbReference type="Proteomes" id="UP000634476">
    <property type="component" value="Unassembled WGS sequence"/>
</dbReference>
<reference evidence="4" key="1">
    <citation type="submission" date="2021-01" db="EMBL/GenBank/DDBJ databases">
        <title>Whole genome shotgun sequence of Planobispora takensis NBRC 109077.</title>
        <authorList>
            <person name="Komaki H."/>
            <person name="Tamura T."/>
        </authorList>
    </citation>
    <scope>NUCLEOTIDE SEQUENCE</scope>
    <source>
        <strain evidence="4">NBRC 109077</strain>
    </source>
</reference>
<dbReference type="EMBL" id="BOOK01000001">
    <property type="protein sequence ID" value="GIH98166.1"/>
    <property type="molecule type" value="Genomic_DNA"/>
</dbReference>
<keyword evidence="5" id="KW-1185">Reference proteome</keyword>
<evidence type="ECO:0000256" key="1">
    <source>
        <dbReference type="ARBA" id="ARBA00009013"/>
    </source>
</evidence>
<dbReference type="SUPFAM" id="SSF52091">
    <property type="entry name" value="SpoIIaa-like"/>
    <property type="match status" value="1"/>
</dbReference>
<comment type="caution">
    <text evidence="4">The sequence shown here is derived from an EMBL/GenBank/DDBJ whole genome shotgun (WGS) entry which is preliminary data.</text>
</comment>
<dbReference type="InterPro" id="IPR036513">
    <property type="entry name" value="STAS_dom_sf"/>
</dbReference>
<feature type="domain" description="STAS" evidence="3">
    <location>
        <begin position="3"/>
        <end position="91"/>
    </location>
</feature>
<dbReference type="NCBIfam" id="TIGR00377">
    <property type="entry name" value="ant_ant_sig"/>
    <property type="match status" value="1"/>
</dbReference>
<name>A0A8J3SSM6_9ACTN</name>
<dbReference type="AlphaFoldDB" id="A0A8J3SSM6"/>
<evidence type="ECO:0000256" key="2">
    <source>
        <dbReference type="RuleBase" id="RU003749"/>
    </source>
</evidence>
<dbReference type="PANTHER" id="PTHR33495:SF2">
    <property type="entry name" value="ANTI-SIGMA FACTOR ANTAGONIST TM_1081-RELATED"/>
    <property type="match status" value="1"/>
</dbReference>
<gene>
    <name evidence="4" type="ORF">Pta02_01750</name>
</gene>
<comment type="similarity">
    <text evidence="1 2">Belongs to the anti-sigma-factor antagonist family.</text>
</comment>
<dbReference type="PROSITE" id="PS50801">
    <property type="entry name" value="STAS"/>
    <property type="match status" value="1"/>
</dbReference>
<dbReference type="InterPro" id="IPR003658">
    <property type="entry name" value="Anti-sigma_ant"/>
</dbReference>
<protein>
    <recommendedName>
        <fullName evidence="2">Anti-sigma factor antagonist</fullName>
    </recommendedName>
</protein>
<dbReference type="CDD" id="cd07043">
    <property type="entry name" value="STAS_anti-anti-sigma_factors"/>
    <property type="match status" value="1"/>
</dbReference>
<proteinExistence type="inferred from homology"/>
<evidence type="ECO:0000259" key="3">
    <source>
        <dbReference type="PROSITE" id="PS50801"/>
    </source>
</evidence>
<dbReference type="Pfam" id="PF01740">
    <property type="entry name" value="STAS"/>
    <property type="match status" value="1"/>
</dbReference>
<organism evidence="4 5">
    <name type="scientific">Planobispora takensis</name>
    <dbReference type="NCBI Taxonomy" id="1367882"/>
    <lineage>
        <taxon>Bacteria</taxon>
        <taxon>Bacillati</taxon>
        <taxon>Actinomycetota</taxon>
        <taxon>Actinomycetes</taxon>
        <taxon>Streptosporangiales</taxon>
        <taxon>Streptosporangiaceae</taxon>
        <taxon>Planobispora</taxon>
    </lineage>
</organism>
<evidence type="ECO:0000313" key="4">
    <source>
        <dbReference type="EMBL" id="GIH98166.1"/>
    </source>
</evidence>
<dbReference type="GO" id="GO:0043856">
    <property type="term" value="F:anti-sigma factor antagonist activity"/>
    <property type="evidence" value="ECO:0007669"/>
    <property type="project" value="InterPro"/>
</dbReference>
<dbReference type="PANTHER" id="PTHR33495">
    <property type="entry name" value="ANTI-SIGMA FACTOR ANTAGONIST TM_1081-RELATED-RELATED"/>
    <property type="match status" value="1"/>
</dbReference>